<evidence type="ECO:0000313" key="4">
    <source>
        <dbReference type="Proteomes" id="UP000011087"/>
    </source>
</evidence>
<dbReference type="CDD" id="cd00170">
    <property type="entry name" value="SEC14"/>
    <property type="match status" value="1"/>
</dbReference>
<dbReference type="eggNOG" id="KOG1471">
    <property type="taxonomic scope" value="Eukaryota"/>
</dbReference>
<reference evidence="2 4" key="1">
    <citation type="journal article" date="2012" name="Nature">
        <title>Algal genomes reveal evolutionary mosaicism and the fate of nucleomorphs.</title>
        <authorList>
            <consortium name="DOE Joint Genome Institute"/>
            <person name="Curtis B.A."/>
            <person name="Tanifuji G."/>
            <person name="Burki F."/>
            <person name="Gruber A."/>
            <person name="Irimia M."/>
            <person name="Maruyama S."/>
            <person name="Arias M.C."/>
            <person name="Ball S.G."/>
            <person name="Gile G.H."/>
            <person name="Hirakawa Y."/>
            <person name="Hopkins J.F."/>
            <person name="Kuo A."/>
            <person name="Rensing S.A."/>
            <person name="Schmutz J."/>
            <person name="Symeonidi A."/>
            <person name="Elias M."/>
            <person name="Eveleigh R.J."/>
            <person name="Herman E.K."/>
            <person name="Klute M.J."/>
            <person name="Nakayama T."/>
            <person name="Obornik M."/>
            <person name="Reyes-Prieto A."/>
            <person name="Armbrust E.V."/>
            <person name="Aves S.J."/>
            <person name="Beiko R.G."/>
            <person name="Coutinho P."/>
            <person name="Dacks J.B."/>
            <person name="Durnford D.G."/>
            <person name="Fast N.M."/>
            <person name="Green B.R."/>
            <person name="Grisdale C.J."/>
            <person name="Hempel F."/>
            <person name="Henrissat B."/>
            <person name="Hoppner M.P."/>
            <person name="Ishida K."/>
            <person name="Kim E."/>
            <person name="Koreny L."/>
            <person name="Kroth P.G."/>
            <person name="Liu Y."/>
            <person name="Malik S.B."/>
            <person name="Maier U.G."/>
            <person name="McRose D."/>
            <person name="Mock T."/>
            <person name="Neilson J.A."/>
            <person name="Onodera N.T."/>
            <person name="Poole A.M."/>
            <person name="Pritham E.J."/>
            <person name="Richards T.A."/>
            <person name="Rocap G."/>
            <person name="Roy S.W."/>
            <person name="Sarai C."/>
            <person name="Schaack S."/>
            <person name="Shirato S."/>
            <person name="Slamovits C.H."/>
            <person name="Spencer D.F."/>
            <person name="Suzuki S."/>
            <person name="Worden A.Z."/>
            <person name="Zauner S."/>
            <person name="Barry K."/>
            <person name="Bell C."/>
            <person name="Bharti A.K."/>
            <person name="Crow J.A."/>
            <person name="Grimwood J."/>
            <person name="Kramer R."/>
            <person name="Lindquist E."/>
            <person name="Lucas S."/>
            <person name="Salamov A."/>
            <person name="McFadden G.I."/>
            <person name="Lane C.E."/>
            <person name="Keeling P.J."/>
            <person name="Gray M.W."/>
            <person name="Grigoriev I.V."/>
            <person name="Archibald J.M."/>
        </authorList>
    </citation>
    <scope>NUCLEOTIDE SEQUENCE</scope>
    <source>
        <strain evidence="2 4">CCMP2712</strain>
    </source>
</reference>
<dbReference type="PROSITE" id="PS50191">
    <property type="entry name" value="CRAL_TRIO"/>
    <property type="match status" value="1"/>
</dbReference>
<dbReference type="Pfam" id="PF00650">
    <property type="entry name" value="CRAL_TRIO"/>
    <property type="match status" value="1"/>
</dbReference>
<dbReference type="KEGG" id="gtt:GUITHDRAFT_109379"/>
<dbReference type="InterPro" id="IPR036865">
    <property type="entry name" value="CRAL-TRIO_dom_sf"/>
</dbReference>
<dbReference type="RefSeq" id="XP_005831583.1">
    <property type="nucleotide sequence ID" value="XM_005831526.1"/>
</dbReference>
<dbReference type="InterPro" id="IPR001251">
    <property type="entry name" value="CRAL-TRIO_dom"/>
</dbReference>
<dbReference type="OrthoDB" id="75724at2759"/>
<dbReference type="PANTHER" id="PTHR45824:SF29">
    <property type="entry name" value="GH16843P"/>
    <property type="match status" value="1"/>
</dbReference>
<accession>L1J7U0</accession>
<dbReference type="GO" id="GO:0008526">
    <property type="term" value="F:phosphatidylinositol transfer activity"/>
    <property type="evidence" value="ECO:0007669"/>
    <property type="project" value="TreeGrafter"/>
</dbReference>
<dbReference type="AlphaFoldDB" id="L1J7U0"/>
<dbReference type="Proteomes" id="UP000011087">
    <property type="component" value="Unassembled WGS sequence"/>
</dbReference>
<feature type="domain" description="CRAL-TRIO" evidence="1">
    <location>
        <begin position="304"/>
        <end position="461"/>
    </location>
</feature>
<dbReference type="SUPFAM" id="SSF52087">
    <property type="entry name" value="CRAL/TRIO domain"/>
    <property type="match status" value="1"/>
</dbReference>
<organism evidence="2">
    <name type="scientific">Guillardia theta (strain CCMP2712)</name>
    <name type="common">Cryptophyte</name>
    <dbReference type="NCBI Taxonomy" id="905079"/>
    <lineage>
        <taxon>Eukaryota</taxon>
        <taxon>Cryptophyceae</taxon>
        <taxon>Pyrenomonadales</taxon>
        <taxon>Geminigeraceae</taxon>
        <taxon>Guillardia</taxon>
    </lineage>
</organism>
<dbReference type="HOGENOM" id="CLU_481004_0_0_1"/>
<proteinExistence type="predicted"/>
<reference evidence="4" key="2">
    <citation type="submission" date="2012-11" db="EMBL/GenBank/DDBJ databases">
        <authorList>
            <person name="Kuo A."/>
            <person name="Curtis B.A."/>
            <person name="Tanifuji G."/>
            <person name="Burki F."/>
            <person name="Gruber A."/>
            <person name="Irimia M."/>
            <person name="Maruyama S."/>
            <person name="Arias M.C."/>
            <person name="Ball S.G."/>
            <person name="Gile G.H."/>
            <person name="Hirakawa Y."/>
            <person name="Hopkins J.F."/>
            <person name="Rensing S.A."/>
            <person name="Schmutz J."/>
            <person name="Symeonidi A."/>
            <person name="Elias M."/>
            <person name="Eveleigh R.J."/>
            <person name="Herman E.K."/>
            <person name="Klute M.J."/>
            <person name="Nakayama T."/>
            <person name="Obornik M."/>
            <person name="Reyes-Prieto A."/>
            <person name="Armbrust E.V."/>
            <person name="Aves S.J."/>
            <person name="Beiko R.G."/>
            <person name="Coutinho P."/>
            <person name="Dacks J.B."/>
            <person name="Durnford D.G."/>
            <person name="Fast N.M."/>
            <person name="Green B.R."/>
            <person name="Grisdale C."/>
            <person name="Hempe F."/>
            <person name="Henrissat B."/>
            <person name="Hoppner M.P."/>
            <person name="Ishida K.-I."/>
            <person name="Kim E."/>
            <person name="Koreny L."/>
            <person name="Kroth P.G."/>
            <person name="Liu Y."/>
            <person name="Malik S.-B."/>
            <person name="Maier U.G."/>
            <person name="McRose D."/>
            <person name="Mock T."/>
            <person name="Neilson J.A."/>
            <person name="Onodera N.T."/>
            <person name="Poole A.M."/>
            <person name="Pritham E.J."/>
            <person name="Richards T.A."/>
            <person name="Rocap G."/>
            <person name="Roy S.W."/>
            <person name="Sarai C."/>
            <person name="Schaack S."/>
            <person name="Shirato S."/>
            <person name="Slamovits C.H."/>
            <person name="Spencer D.F."/>
            <person name="Suzuki S."/>
            <person name="Worden A.Z."/>
            <person name="Zauner S."/>
            <person name="Barry K."/>
            <person name="Bell C."/>
            <person name="Bharti A.K."/>
            <person name="Crow J.A."/>
            <person name="Grimwood J."/>
            <person name="Kramer R."/>
            <person name="Lindquist E."/>
            <person name="Lucas S."/>
            <person name="Salamov A."/>
            <person name="McFadden G.I."/>
            <person name="Lane C.E."/>
            <person name="Keeling P.J."/>
            <person name="Gray M.W."/>
            <person name="Grigoriev I.V."/>
            <person name="Archibald J.M."/>
        </authorList>
    </citation>
    <scope>NUCLEOTIDE SEQUENCE</scope>
    <source>
        <strain evidence="4">CCMP2712</strain>
    </source>
</reference>
<name>L1J7U0_GUITC</name>
<dbReference type="Gene3D" id="3.40.525.10">
    <property type="entry name" value="CRAL-TRIO lipid binding domain"/>
    <property type="match status" value="1"/>
</dbReference>
<evidence type="ECO:0000259" key="1">
    <source>
        <dbReference type="PROSITE" id="PS50191"/>
    </source>
</evidence>
<sequence>MGMLVGEEIGSMEGRGMEFAHEDKTMEINPAQADEQVEILSEAVCSWCHRYSMHLFQERRLLRKNSFRCFSCGKTCCPCDNVEQCGGYAKCLPYWDDALCVRCGLNQPTIQNQFLDHIFRGMREKHHSIDGSSKEELKNSKARDDIVDAIVQNTSTAMDAIRQSSEQLSGHLVNIFKNEPEFDLTSLPEEGSPTRPVEASNGSLLTASLSESKCSSSMHLSHEQYESAAPQTWETVRDNLLGMDMLPHRLHVRASEEMIRRKAFVLRWLRSSKPPMDVQQTTERLLKHLRWRYDEGINDIQNEDWEDFDADRDLYVSGLDRCNRPSCTWHIAKAKGRKPERVARYLICMIERARAVNPDADGINFLFDCTGTSLSTFENLCFLEFVGTLQQNYPENLIRCFVFPVNWVTKQLFEFGKPLLSEETKSKLIFLRNHEIEKELPRFFEVNEIETRYGGTLQIETDALMNRRVSPVEVPPTAGGVQKAPALTVCTNRIEEPYQSMYEHPEGKAAESTRRWSGIRRAKIESILLSTLGAGTWSIRILCCLKTAWRVLHRMARRLLLAEKKDL</sequence>
<dbReference type="EnsemblProtists" id="EKX44603">
    <property type="protein sequence ID" value="EKX44603"/>
    <property type="gene ID" value="GUITHDRAFT_109379"/>
</dbReference>
<dbReference type="InterPro" id="IPR052578">
    <property type="entry name" value="PI_Transfer_CRAL-TRIO"/>
</dbReference>
<protein>
    <recommendedName>
        <fullName evidence="1">CRAL-TRIO domain-containing protein</fullName>
    </recommendedName>
</protein>
<evidence type="ECO:0000313" key="2">
    <source>
        <dbReference type="EMBL" id="EKX44603.1"/>
    </source>
</evidence>
<dbReference type="GeneID" id="17301292"/>
<reference evidence="3" key="3">
    <citation type="submission" date="2016-03" db="UniProtKB">
        <authorList>
            <consortium name="EnsemblProtists"/>
        </authorList>
    </citation>
    <scope>IDENTIFICATION</scope>
</reference>
<dbReference type="PaxDb" id="55529-EKX44603"/>
<dbReference type="EMBL" id="JH993003">
    <property type="protein sequence ID" value="EKX44603.1"/>
    <property type="molecule type" value="Genomic_DNA"/>
</dbReference>
<gene>
    <name evidence="2" type="ORF">GUITHDRAFT_109379</name>
</gene>
<dbReference type="STRING" id="905079.L1J7U0"/>
<keyword evidence="4" id="KW-1185">Reference proteome</keyword>
<dbReference type="PANTHER" id="PTHR45824">
    <property type="entry name" value="GH16843P"/>
    <property type="match status" value="1"/>
</dbReference>
<evidence type="ECO:0000313" key="3">
    <source>
        <dbReference type="EnsemblProtists" id="EKX44603"/>
    </source>
</evidence>
<dbReference type="SMART" id="SM00516">
    <property type="entry name" value="SEC14"/>
    <property type="match status" value="1"/>
</dbReference>